<dbReference type="InterPro" id="IPR000572">
    <property type="entry name" value="OxRdtase_Mopterin-bd_dom"/>
</dbReference>
<proteinExistence type="predicted"/>
<dbReference type="SUPFAM" id="SSF56524">
    <property type="entry name" value="Oxidoreductase molybdopterin-binding domain"/>
    <property type="match status" value="1"/>
</dbReference>
<comment type="caution">
    <text evidence="2">The sequence shown here is derived from an EMBL/GenBank/DDBJ whole genome shotgun (WGS) entry which is preliminary data.</text>
</comment>
<dbReference type="Pfam" id="PF00174">
    <property type="entry name" value="Oxidored_molyb"/>
    <property type="match status" value="1"/>
</dbReference>
<dbReference type="InterPro" id="IPR036374">
    <property type="entry name" value="OxRdtase_Mopterin-bd_sf"/>
</dbReference>
<evidence type="ECO:0000313" key="3">
    <source>
        <dbReference type="Proteomes" id="UP001597475"/>
    </source>
</evidence>
<dbReference type="Proteomes" id="UP001597475">
    <property type="component" value="Unassembled WGS sequence"/>
</dbReference>
<evidence type="ECO:0000313" key="2">
    <source>
        <dbReference type="EMBL" id="MFD2608646.1"/>
    </source>
</evidence>
<sequence length="183" mass="20105">MLASSAPRVAQPALAQTSTAAKLVIPAGKPWPAPYRYVHSGRPLPAAPPGERTLLRLENGARHWSLTLRQLQALPAMRYHTTHPHMRLSFTYEGVPLRDLAALGGFAGKNLRVYAANGYVTTIHAQDYMNAPLLLAYAENGKAISVLHKGPLTVVLPPTPLRLRHESYGYAWVWYATRITPAP</sequence>
<name>A0ABW5P010_9DEIO</name>
<gene>
    <name evidence="2" type="ORF">ACFSR9_04205</name>
</gene>
<organism evidence="2 3">
    <name type="scientific">Deinococcus taklimakanensis</name>
    <dbReference type="NCBI Taxonomy" id="536443"/>
    <lineage>
        <taxon>Bacteria</taxon>
        <taxon>Thermotogati</taxon>
        <taxon>Deinococcota</taxon>
        <taxon>Deinococci</taxon>
        <taxon>Deinococcales</taxon>
        <taxon>Deinococcaceae</taxon>
        <taxon>Deinococcus</taxon>
    </lineage>
</organism>
<feature type="domain" description="Oxidoreductase molybdopterin-binding" evidence="1">
    <location>
        <begin position="87"/>
        <end position="158"/>
    </location>
</feature>
<reference evidence="3" key="1">
    <citation type="journal article" date="2019" name="Int. J. Syst. Evol. Microbiol.">
        <title>The Global Catalogue of Microorganisms (GCM) 10K type strain sequencing project: providing services to taxonomists for standard genome sequencing and annotation.</title>
        <authorList>
            <consortium name="The Broad Institute Genomics Platform"/>
            <consortium name="The Broad Institute Genome Sequencing Center for Infectious Disease"/>
            <person name="Wu L."/>
            <person name="Ma J."/>
        </authorList>
    </citation>
    <scope>NUCLEOTIDE SEQUENCE [LARGE SCALE GENOMIC DNA]</scope>
    <source>
        <strain evidence="3">KCTC 33842</strain>
    </source>
</reference>
<dbReference type="Gene3D" id="3.90.420.10">
    <property type="entry name" value="Oxidoreductase, molybdopterin-binding domain"/>
    <property type="match status" value="1"/>
</dbReference>
<protein>
    <submittedName>
        <fullName evidence="2">Molybdopterin-dependent oxidoreductase</fullName>
    </submittedName>
</protein>
<evidence type="ECO:0000259" key="1">
    <source>
        <dbReference type="Pfam" id="PF00174"/>
    </source>
</evidence>
<accession>A0ABW5P010</accession>
<keyword evidence="3" id="KW-1185">Reference proteome</keyword>
<dbReference type="EMBL" id="JBHUMK010000014">
    <property type="protein sequence ID" value="MFD2608646.1"/>
    <property type="molecule type" value="Genomic_DNA"/>
</dbReference>